<protein>
    <submittedName>
        <fullName evidence="2">Uncharacterized protein</fullName>
    </submittedName>
</protein>
<evidence type="ECO:0000313" key="3">
    <source>
        <dbReference type="Proteomes" id="UP001141327"/>
    </source>
</evidence>
<comment type="caution">
    <text evidence="2">The sequence shown here is derived from an EMBL/GenBank/DDBJ whole genome shotgun (WGS) entry which is preliminary data.</text>
</comment>
<feature type="compositionally biased region" description="Polar residues" evidence="1">
    <location>
        <begin position="202"/>
        <end position="232"/>
    </location>
</feature>
<dbReference type="InterPro" id="IPR038884">
    <property type="entry name" value="CFAP61"/>
</dbReference>
<accession>A0ABQ8UWL0</accession>
<feature type="compositionally biased region" description="Pro residues" evidence="1">
    <location>
        <begin position="19"/>
        <end position="37"/>
    </location>
</feature>
<evidence type="ECO:0000256" key="1">
    <source>
        <dbReference type="SAM" id="MobiDB-lite"/>
    </source>
</evidence>
<feature type="region of interest" description="Disordered" evidence="1">
    <location>
        <begin position="403"/>
        <end position="426"/>
    </location>
</feature>
<dbReference type="EMBL" id="JAPMOS010000001">
    <property type="protein sequence ID" value="KAJ4462967.1"/>
    <property type="molecule type" value="Genomic_DNA"/>
</dbReference>
<name>A0ABQ8UWL0_9EUKA</name>
<feature type="region of interest" description="Disordered" evidence="1">
    <location>
        <begin position="683"/>
        <end position="708"/>
    </location>
</feature>
<dbReference type="PANTHER" id="PTHR21178:SF8">
    <property type="entry name" value="CILIA- AND FLAGELLA-ASSOCIATED PROTEIN 61"/>
    <property type="match status" value="1"/>
</dbReference>
<feature type="region of interest" description="Disordered" evidence="1">
    <location>
        <begin position="134"/>
        <end position="163"/>
    </location>
</feature>
<sequence length="708" mass="74988">MLPHDSLDVRPALPDHPRPSPPTFPRCLTIPPPPPGCGPQQDSHVESTADGPLRTESVDGTVPEGDEDEPEGEGEGPDEEQEELLLQEEAAQREADAALVQQLLEPREERVQLCWVQFKVPTDTNYDDLCRPLTPEPVITSTAAPSEGEGPSSPHGDGAPAAPAAEPVAMAVPQVELTPRRAATSRIVPKKPQAPSLVIPASTPSAENPSATPGATGSSLGPGASSVSTLSGSRPAGPSVSVSALLGQANPRDPPEASDVRIGCTLFVSCAQPDVDTYVFYALNESSIVYDGRLVVDEAWTSNDPLVLGCGTVAKLSRRVRGTGRGGPTSIHASTPFPPPLQHMPCRFPYTLDHFNGREAGSLLGQYILDHVVEVMSRPLPATQALMAQLKLQQPAPAGGLLAARGCSSTGPSCPSRPRPGHRKDRRRAHHGIIAGLLAQVGTPPHPATHGAAHSTCGCTGLVGPAPPRPAPPRPAPPRPAPLTLVLLPRGGAPCSVVQSAGPGDESEGHRTRLRINLHQEVALLAYAGRELVEMPNLHCLGWATALFHDRFGDFLEAARDAVLQAPEHEPMAASQQAWVGDAVTRFNAQLRQLLADRQATHNQAMGQYQQYVNSTLQRLAQQQTLAAMAPPTRTLVPLTLAQHSALVRRMPNRSRRDLQVRLVQWLQANKGQLPGYLHVALPEDDLDEEGPSSAGSPGLPSPSSPPA</sequence>
<keyword evidence="3" id="KW-1185">Reference proteome</keyword>
<dbReference type="Proteomes" id="UP001141327">
    <property type="component" value="Unassembled WGS sequence"/>
</dbReference>
<organism evidence="2 3">
    <name type="scientific">Paratrimastix pyriformis</name>
    <dbReference type="NCBI Taxonomy" id="342808"/>
    <lineage>
        <taxon>Eukaryota</taxon>
        <taxon>Metamonada</taxon>
        <taxon>Preaxostyla</taxon>
        <taxon>Paratrimastigidae</taxon>
        <taxon>Paratrimastix</taxon>
    </lineage>
</organism>
<dbReference type="PANTHER" id="PTHR21178">
    <property type="entry name" value="CILIA- AND FLAGELLA-ASSOCIATED PROTEIN 61"/>
    <property type="match status" value="1"/>
</dbReference>
<gene>
    <name evidence="2" type="ORF">PAPYR_196</name>
</gene>
<feature type="region of interest" description="Disordered" evidence="1">
    <location>
        <begin position="1"/>
        <end position="93"/>
    </location>
</feature>
<proteinExistence type="predicted"/>
<reference evidence="2" key="1">
    <citation type="journal article" date="2022" name="bioRxiv">
        <title>Genomics of Preaxostyla Flagellates Illuminates Evolutionary Transitions and the Path Towards Mitochondrial Loss.</title>
        <authorList>
            <person name="Novak L.V.F."/>
            <person name="Treitli S.C."/>
            <person name="Pyrih J."/>
            <person name="Halakuc P."/>
            <person name="Pipaliya S.V."/>
            <person name="Vacek V."/>
            <person name="Brzon O."/>
            <person name="Soukal P."/>
            <person name="Eme L."/>
            <person name="Dacks J.B."/>
            <person name="Karnkowska A."/>
            <person name="Elias M."/>
            <person name="Hampl V."/>
        </authorList>
    </citation>
    <scope>NUCLEOTIDE SEQUENCE</scope>
    <source>
        <strain evidence="2">RCP-MX</strain>
    </source>
</reference>
<feature type="compositionally biased region" description="Basic and acidic residues" evidence="1">
    <location>
        <begin position="1"/>
        <end position="18"/>
    </location>
</feature>
<evidence type="ECO:0000313" key="2">
    <source>
        <dbReference type="EMBL" id="KAJ4462967.1"/>
    </source>
</evidence>
<feature type="compositionally biased region" description="Acidic residues" evidence="1">
    <location>
        <begin position="64"/>
        <end position="86"/>
    </location>
</feature>
<feature type="region of interest" description="Disordered" evidence="1">
    <location>
        <begin position="180"/>
        <end position="257"/>
    </location>
</feature>